<dbReference type="InterPro" id="IPR013968">
    <property type="entry name" value="PKS_KR"/>
</dbReference>
<feature type="domain" description="Ketoreductase (KR)" evidence="3">
    <location>
        <begin position="122"/>
        <end position="235"/>
    </location>
</feature>
<dbReference type="PANTHER" id="PTHR43775">
    <property type="entry name" value="FATTY ACID SYNTHASE"/>
    <property type="match status" value="1"/>
</dbReference>
<keyword evidence="2" id="KW-0597">Phosphoprotein</keyword>
<keyword evidence="5" id="KW-1185">Reference proteome</keyword>
<dbReference type="InterPro" id="IPR050091">
    <property type="entry name" value="PKS_NRPS_Biosynth_Enz"/>
</dbReference>
<evidence type="ECO:0000313" key="4">
    <source>
        <dbReference type="EMBL" id="KIJ63913.1"/>
    </source>
</evidence>
<organism evidence="4 5">
    <name type="scientific">Hydnomerulius pinastri MD-312</name>
    <dbReference type="NCBI Taxonomy" id="994086"/>
    <lineage>
        <taxon>Eukaryota</taxon>
        <taxon>Fungi</taxon>
        <taxon>Dikarya</taxon>
        <taxon>Basidiomycota</taxon>
        <taxon>Agaricomycotina</taxon>
        <taxon>Agaricomycetes</taxon>
        <taxon>Agaricomycetidae</taxon>
        <taxon>Boletales</taxon>
        <taxon>Boletales incertae sedis</taxon>
        <taxon>Leucogyrophana</taxon>
    </lineage>
</organism>
<gene>
    <name evidence="4" type="ORF">HYDPIDRAFT_112864</name>
</gene>
<evidence type="ECO:0000259" key="3">
    <source>
        <dbReference type="Pfam" id="PF08659"/>
    </source>
</evidence>
<dbReference type="OrthoDB" id="2692625at2759"/>
<dbReference type="EMBL" id="KN839849">
    <property type="protein sequence ID" value="KIJ63913.1"/>
    <property type="molecule type" value="Genomic_DNA"/>
</dbReference>
<dbReference type="Proteomes" id="UP000053820">
    <property type="component" value="Unassembled WGS sequence"/>
</dbReference>
<dbReference type="PANTHER" id="PTHR43775:SF37">
    <property type="entry name" value="SI:DKEY-61P9.11"/>
    <property type="match status" value="1"/>
</dbReference>
<reference evidence="4 5" key="1">
    <citation type="submission" date="2014-04" db="EMBL/GenBank/DDBJ databases">
        <title>Evolutionary Origins and Diversification of the Mycorrhizal Mutualists.</title>
        <authorList>
            <consortium name="DOE Joint Genome Institute"/>
            <consortium name="Mycorrhizal Genomics Consortium"/>
            <person name="Kohler A."/>
            <person name="Kuo A."/>
            <person name="Nagy L.G."/>
            <person name="Floudas D."/>
            <person name="Copeland A."/>
            <person name="Barry K.W."/>
            <person name="Cichocki N."/>
            <person name="Veneault-Fourrey C."/>
            <person name="LaButti K."/>
            <person name="Lindquist E.A."/>
            <person name="Lipzen A."/>
            <person name="Lundell T."/>
            <person name="Morin E."/>
            <person name="Murat C."/>
            <person name="Riley R."/>
            <person name="Ohm R."/>
            <person name="Sun H."/>
            <person name="Tunlid A."/>
            <person name="Henrissat B."/>
            <person name="Grigoriev I.V."/>
            <person name="Hibbett D.S."/>
            <person name="Martin F."/>
        </authorList>
    </citation>
    <scope>NUCLEOTIDE SEQUENCE [LARGE SCALE GENOMIC DNA]</scope>
    <source>
        <strain evidence="4 5">MD-312</strain>
    </source>
</reference>
<dbReference type="SUPFAM" id="SSF51735">
    <property type="entry name" value="NAD(P)-binding Rossmann-fold domains"/>
    <property type="match status" value="1"/>
</dbReference>
<keyword evidence="1" id="KW-0596">Phosphopantetheine</keyword>
<dbReference type="InterPro" id="IPR036291">
    <property type="entry name" value="NAD(P)-bd_dom_sf"/>
</dbReference>
<proteinExistence type="predicted"/>
<dbReference type="GO" id="GO:0006633">
    <property type="term" value="P:fatty acid biosynthetic process"/>
    <property type="evidence" value="ECO:0007669"/>
    <property type="project" value="TreeGrafter"/>
</dbReference>
<dbReference type="GO" id="GO:0044550">
    <property type="term" value="P:secondary metabolite biosynthetic process"/>
    <property type="evidence" value="ECO:0007669"/>
    <property type="project" value="TreeGrafter"/>
</dbReference>
<dbReference type="HOGENOM" id="CLU_1156521_0_0_1"/>
<evidence type="ECO:0000256" key="2">
    <source>
        <dbReference type="ARBA" id="ARBA00022553"/>
    </source>
</evidence>
<name>A0A0C9W8N2_9AGAM</name>
<dbReference type="GO" id="GO:0004312">
    <property type="term" value="F:fatty acid synthase activity"/>
    <property type="evidence" value="ECO:0007669"/>
    <property type="project" value="TreeGrafter"/>
</dbReference>
<dbReference type="AlphaFoldDB" id="A0A0C9W8N2"/>
<sequence>MARGPGERKAFALGVDQLSILGSHIHNQRNESPAVPSGASSTHIVNINRLAAASPAKLAPILSSILQAHALTPFELRSRVVSMSVYSGSPLSDDVDSSVIIPEPSYSVRVDPSGQLFDPRKSYILMGGCSELGVRITEWMAIHGARHVFMTSHRGPRGLTKVDNLYVHYLRSQGLQVEVIAADAIDRDHTTVVIEQAREAGPVGGIFVMTIVLRDARFTNLTQQAFDEVYRSKVAVLTRC</sequence>
<dbReference type="Gene3D" id="3.40.50.720">
    <property type="entry name" value="NAD(P)-binding Rossmann-like Domain"/>
    <property type="match status" value="1"/>
</dbReference>
<evidence type="ECO:0000313" key="5">
    <source>
        <dbReference type="Proteomes" id="UP000053820"/>
    </source>
</evidence>
<dbReference type="Pfam" id="PF08659">
    <property type="entry name" value="KR"/>
    <property type="match status" value="1"/>
</dbReference>
<accession>A0A0C9W8N2</accession>
<evidence type="ECO:0000256" key="1">
    <source>
        <dbReference type="ARBA" id="ARBA00022450"/>
    </source>
</evidence>
<protein>
    <recommendedName>
        <fullName evidence="3">Ketoreductase (KR) domain-containing protein</fullName>
    </recommendedName>
</protein>